<keyword evidence="4 7" id="KW-0812">Transmembrane</keyword>
<reference evidence="9" key="1">
    <citation type="journal article" date="2015" name="BMC Genomics">
        <title>Comparative genomics and metabolic profiling of the genus Lysobacter.</title>
        <authorList>
            <person name="de Bruijn I."/>
            <person name="Cheng X."/>
            <person name="de Jager V."/>
            <person name="Exposito R.G."/>
            <person name="Watrous J."/>
            <person name="Patel N."/>
            <person name="Postma J."/>
            <person name="Dorrestein P.C."/>
            <person name="Kobayashi D."/>
            <person name="Raaijmakers J.M."/>
        </authorList>
    </citation>
    <scope>NUCLEOTIDE SEQUENCE [LARGE SCALE GENOMIC DNA]</scope>
    <source>
        <strain evidence="9">76</strain>
    </source>
</reference>
<feature type="transmembrane region" description="Helical" evidence="7">
    <location>
        <begin position="236"/>
        <end position="262"/>
    </location>
</feature>
<dbReference type="Proteomes" id="UP000060787">
    <property type="component" value="Chromosome"/>
</dbReference>
<sequence>MRSDSRSRHPVVARLGSRVLEAVITLWLLATLCFVLLRAAPGGPFDTEKVAPPEVQAALDAQYRLDQSLPMQYLAWLGDAVRGDLGPSFQYPDYTVNQLIGNALPVSALNGGLALLLALLLGVTLGVWAALRAGGWTDRALMLLAGLGLAIPKFVVAPLLVLLFAVTLHWLPAGGWGEWDNVVLPVIALALPNIAYCARLTRASMLDVLSADYLRAARARGLSETRLLFAHALKPALLPVVAWLSPALINVVTGSAVVEQVFGIPGMGRYFVQGALNRDYTLVLGVVLVIGALIVAINTVVDALRGWMDPRLEG</sequence>
<keyword evidence="10" id="KW-1185">Reference proteome</keyword>
<evidence type="ECO:0000313" key="10">
    <source>
        <dbReference type="Proteomes" id="UP000060787"/>
    </source>
</evidence>
<accession>A0A0S2FGK7</accession>
<feature type="transmembrane region" description="Helical" evidence="7">
    <location>
        <begin position="112"/>
        <end position="131"/>
    </location>
</feature>
<dbReference type="KEGG" id="lab:LA76x_4552"/>
<evidence type="ECO:0000256" key="4">
    <source>
        <dbReference type="ARBA" id="ARBA00022692"/>
    </source>
</evidence>
<organism evidence="9 10">
    <name type="scientific">Lysobacter antibioticus</name>
    <dbReference type="NCBI Taxonomy" id="84531"/>
    <lineage>
        <taxon>Bacteria</taxon>
        <taxon>Pseudomonadati</taxon>
        <taxon>Pseudomonadota</taxon>
        <taxon>Gammaproteobacteria</taxon>
        <taxon>Lysobacterales</taxon>
        <taxon>Lysobacteraceae</taxon>
        <taxon>Lysobacter</taxon>
    </lineage>
</organism>
<evidence type="ECO:0000256" key="2">
    <source>
        <dbReference type="ARBA" id="ARBA00022448"/>
    </source>
</evidence>
<dbReference type="GO" id="GO:0055085">
    <property type="term" value="P:transmembrane transport"/>
    <property type="evidence" value="ECO:0007669"/>
    <property type="project" value="InterPro"/>
</dbReference>
<dbReference type="InterPro" id="IPR000515">
    <property type="entry name" value="MetI-like"/>
</dbReference>
<keyword evidence="3" id="KW-1003">Cell membrane</keyword>
<feature type="transmembrane region" description="Helical" evidence="7">
    <location>
        <begin position="282"/>
        <end position="301"/>
    </location>
</feature>
<dbReference type="PROSITE" id="PS50928">
    <property type="entry name" value="ABC_TM1"/>
    <property type="match status" value="1"/>
</dbReference>
<dbReference type="Pfam" id="PF00528">
    <property type="entry name" value="BPD_transp_1"/>
    <property type="match status" value="1"/>
</dbReference>
<keyword evidence="2 7" id="KW-0813">Transport</keyword>
<dbReference type="CDD" id="cd06261">
    <property type="entry name" value="TM_PBP2"/>
    <property type="match status" value="1"/>
</dbReference>
<dbReference type="PANTHER" id="PTHR30465:SF74">
    <property type="entry name" value="OLIGOPEPTIDE TRANSPORT SYSTEM PERMEASE PROTEIN OPPB"/>
    <property type="match status" value="1"/>
</dbReference>
<dbReference type="EMBL" id="CP011129">
    <property type="protein sequence ID" value="ALN82660.1"/>
    <property type="molecule type" value="Genomic_DNA"/>
</dbReference>
<dbReference type="InterPro" id="IPR035906">
    <property type="entry name" value="MetI-like_sf"/>
</dbReference>
<feature type="transmembrane region" description="Helical" evidence="7">
    <location>
        <begin position="20"/>
        <end position="40"/>
    </location>
</feature>
<dbReference type="RefSeq" id="WP_057919326.1">
    <property type="nucleotide sequence ID" value="NZ_CP011129.1"/>
</dbReference>
<evidence type="ECO:0000313" key="9">
    <source>
        <dbReference type="EMBL" id="ALN82660.1"/>
    </source>
</evidence>
<comment type="similarity">
    <text evidence="7">Belongs to the binding-protein-dependent transport system permease family.</text>
</comment>
<dbReference type="SUPFAM" id="SSF161098">
    <property type="entry name" value="MetI-like"/>
    <property type="match status" value="1"/>
</dbReference>
<dbReference type="AlphaFoldDB" id="A0A0S2FGK7"/>
<keyword evidence="6 7" id="KW-0472">Membrane</keyword>
<dbReference type="PATRIC" id="fig|84531.8.peg.4551"/>
<keyword evidence="5 7" id="KW-1133">Transmembrane helix</keyword>
<dbReference type="eggNOG" id="COG0601">
    <property type="taxonomic scope" value="Bacteria"/>
</dbReference>
<feature type="domain" description="ABC transmembrane type-1" evidence="8">
    <location>
        <begin position="104"/>
        <end position="305"/>
    </location>
</feature>
<comment type="subcellular location">
    <subcellularLocation>
        <location evidence="1 7">Cell membrane</location>
        <topology evidence="1 7">Multi-pass membrane protein</topology>
    </subcellularLocation>
</comment>
<evidence type="ECO:0000259" key="8">
    <source>
        <dbReference type="PROSITE" id="PS50928"/>
    </source>
</evidence>
<evidence type="ECO:0000256" key="6">
    <source>
        <dbReference type="ARBA" id="ARBA00023136"/>
    </source>
</evidence>
<gene>
    <name evidence="9" type="ORF">LA76x_4552</name>
</gene>
<protein>
    <submittedName>
        <fullName evidence="9">Binding-protein-dependent transport system inner membrane component family protein</fullName>
    </submittedName>
</protein>
<dbReference type="PANTHER" id="PTHR30465">
    <property type="entry name" value="INNER MEMBRANE ABC TRANSPORTER"/>
    <property type="match status" value="1"/>
</dbReference>
<feature type="transmembrane region" description="Helical" evidence="7">
    <location>
        <begin position="143"/>
        <end position="170"/>
    </location>
</feature>
<evidence type="ECO:0000256" key="3">
    <source>
        <dbReference type="ARBA" id="ARBA00022475"/>
    </source>
</evidence>
<proteinExistence type="inferred from homology"/>
<dbReference type="GO" id="GO:0005886">
    <property type="term" value="C:plasma membrane"/>
    <property type="evidence" value="ECO:0007669"/>
    <property type="project" value="UniProtKB-SubCell"/>
</dbReference>
<evidence type="ECO:0000256" key="1">
    <source>
        <dbReference type="ARBA" id="ARBA00004651"/>
    </source>
</evidence>
<dbReference type="Gene3D" id="1.10.3720.10">
    <property type="entry name" value="MetI-like"/>
    <property type="match status" value="1"/>
</dbReference>
<name>A0A0S2FGK7_LYSAN</name>
<dbReference type="STRING" id="84531.LA76x_4552"/>
<evidence type="ECO:0000256" key="5">
    <source>
        <dbReference type="ARBA" id="ARBA00022989"/>
    </source>
</evidence>
<evidence type="ECO:0000256" key="7">
    <source>
        <dbReference type="RuleBase" id="RU363032"/>
    </source>
</evidence>